<dbReference type="Pfam" id="PF00005">
    <property type="entry name" value="ABC_tran"/>
    <property type="match status" value="1"/>
</dbReference>
<dbReference type="Gene3D" id="3.40.50.300">
    <property type="entry name" value="P-loop containing nucleotide triphosphate hydrolases"/>
    <property type="match status" value="1"/>
</dbReference>
<dbReference type="STRING" id="1619234.SAMN05421730_10491"/>
<keyword evidence="2" id="KW-0547">Nucleotide-binding</keyword>
<dbReference type="SUPFAM" id="SSF52540">
    <property type="entry name" value="P-loop containing nucleoside triphosphate hydrolases"/>
    <property type="match status" value="1"/>
</dbReference>
<keyword evidence="1" id="KW-0813">Transport</keyword>
<proteinExistence type="predicted"/>
<dbReference type="RefSeq" id="WP_091236911.1">
    <property type="nucleotide sequence ID" value="NZ_FMKA01000049.1"/>
</dbReference>
<dbReference type="PANTHER" id="PTHR42939:SF1">
    <property type="entry name" value="ABC TRANSPORTER ATP-BINDING PROTEIN ALBC-RELATED"/>
    <property type="match status" value="1"/>
</dbReference>
<evidence type="ECO:0000256" key="2">
    <source>
        <dbReference type="ARBA" id="ARBA00022741"/>
    </source>
</evidence>
<organism evidence="5 6">
    <name type="scientific">Anaerobium acetethylicum</name>
    <dbReference type="NCBI Taxonomy" id="1619234"/>
    <lineage>
        <taxon>Bacteria</taxon>
        <taxon>Bacillati</taxon>
        <taxon>Bacillota</taxon>
        <taxon>Clostridia</taxon>
        <taxon>Lachnospirales</taxon>
        <taxon>Lachnospiraceae</taxon>
        <taxon>Anaerobium</taxon>
    </lineage>
</organism>
<dbReference type="OrthoDB" id="9809205at2"/>
<name>A0A1D3TYS2_9FIRM</name>
<keyword evidence="6" id="KW-1185">Reference proteome</keyword>
<keyword evidence="3 5" id="KW-0067">ATP-binding</keyword>
<dbReference type="InterPro" id="IPR027417">
    <property type="entry name" value="P-loop_NTPase"/>
</dbReference>
<dbReference type="InterPro" id="IPR051782">
    <property type="entry name" value="ABC_Transporter_VariousFunc"/>
</dbReference>
<dbReference type="SMART" id="SM00382">
    <property type="entry name" value="AAA"/>
    <property type="match status" value="1"/>
</dbReference>
<feature type="domain" description="ABC transporter" evidence="4">
    <location>
        <begin position="2"/>
        <end position="199"/>
    </location>
</feature>
<evidence type="ECO:0000313" key="5">
    <source>
        <dbReference type="EMBL" id="SCP99611.1"/>
    </source>
</evidence>
<accession>A0A1D3TYS2</accession>
<dbReference type="InterPro" id="IPR003439">
    <property type="entry name" value="ABC_transporter-like_ATP-bd"/>
</dbReference>
<protein>
    <submittedName>
        <fullName evidence="5">ABC-2 type transport system ATP-binding protein</fullName>
    </submittedName>
</protein>
<dbReference type="PROSITE" id="PS50893">
    <property type="entry name" value="ABC_TRANSPORTER_2"/>
    <property type="match status" value="1"/>
</dbReference>
<dbReference type="Proteomes" id="UP000199315">
    <property type="component" value="Unassembled WGS sequence"/>
</dbReference>
<dbReference type="GO" id="GO:0005524">
    <property type="term" value="F:ATP binding"/>
    <property type="evidence" value="ECO:0007669"/>
    <property type="project" value="UniProtKB-KW"/>
</dbReference>
<evidence type="ECO:0000256" key="1">
    <source>
        <dbReference type="ARBA" id="ARBA00022448"/>
    </source>
</evidence>
<dbReference type="PROSITE" id="PS00211">
    <property type="entry name" value="ABC_TRANSPORTER_1"/>
    <property type="match status" value="1"/>
</dbReference>
<dbReference type="InterPro" id="IPR003593">
    <property type="entry name" value="AAA+_ATPase"/>
</dbReference>
<dbReference type="EMBL" id="FMKA01000049">
    <property type="protein sequence ID" value="SCP99611.1"/>
    <property type="molecule type" value="Genomic_DNA"/>
</dbReference>
<evidence type="ECO:0000259" key="4">
    <source>
        <dbReference type="PROSITE" id="PS50893"/>
    </source>
</evidence>
<dbReference type="InterPro" id="IPR017871">
    <property type="entry name" value="ABC_transporter-like_CS"/>
</dbReference>
<evidence type="ECO:0000313" key="6">
    <source>
        <dbReference type="Proteomes" id="UP000199315"/>
    </source>
</evidence>
<dbReference type="AlphaFoldDB" id="A0A1D3TYS2"/>
<sequence>MIKLKSVSKNISGKDVLVDIDLLIEEGKCVLLRGHNGCGKTMLLRLICGLIKPTQGEVFNEKDYRYGVIIETPSFFLNETAIYNLKFLASINKLITEDTINEYLKKLNLYDFKNKRVKTYSLGMKQRLALCQAFMEEPDVIILDEPFNALDDENLKIIYELIDEFKQKGKMVIIASHGEVQRSDLFDEIIQMNAGKIVI</sequence>
<reference evidence="5 6" key="1">
    <citation type="submission" date="2016-09" db="EMBL/GenBank/DDBJ databases">
        <authorList>
            <person name="Capua I."/>
            <person name="De Benedictis P."/>
            <person name="Joannis T."/>
            <person name="Lombin L.H."/>
            <person name="Cattoli G."/>
        </authorList>
    </citation>
    <scope>NUCLEOTIDE SEQUENCE [LARGE SCALE GENOMIC DNA]</scope>
    <source>
        <strain evidence="5 6">GluBS11</strain>
    </source>
</reference>
<dbReference type="PANTHER" id="PTHR42939">
    <property type="entry name" value="ABC TRANSPORTER ATP-BINDING PROTEIN ALBC-RELATED"/>
    <property type="match status" value="1"/>
</dbReference>
<dbReference type="GO" id="GO:0016887">
    <property type="term" value="F:ATP hydrolysis activity"/>
    <property type="evidence" value="ECO:0007669"/>
    <property type="project" value="InterPro"/>
</dbReference>
<evidence type="ECO:0000256" key="3">
    <source>
        <dbReference type="ARBA" id="ARBA00022840"/>
    </source>
</evidence>
<gene>
    <name evidence="5" type="ORF">SAMN05421730_10491</name>
</gene>